<dbReference type="EMBL" id="FNAP01000006">
    <property type="protein sequence ID" value="SDE37375.1"/>
    <property type="molecule type" value="Genomic_DNA"/>
</dbReference>
<organism evidence="2 3">
    <name type="scientific">Rhodospira trueperi</name>
    <dbReference type="NCBI Taxonomy" id="69960"/>
    <lineage>
        <taxon>Bacteria</taxon>
        <taxon>Pseudomonadati</taxon>
        <taxon>Pseudomonadota</taxon>
        <taxon>Alphaproteobacteria</taxon>
        <taxon>Rhodospirillales</taxon>
        <taxon>Rhodospirillaceae</taxon>
        <taxon>Rhodospira</taxon>
    </lineage>
</organism>
<feature type="region of interest" description="Disordered" evidence="1">
    <location>
        <begin position="130"/>
        <end position="153"/>
    </location>
</feature>
<dbReference type="Proteomes" id="UP000199412">
    <property type="component" value="Unassembled WGS sequence"/>
</dbReference>
<accession>A0A1G7CG28</accession>
<dbReference type="AlphaFoldDB" id="A0A1G7CG28"/>
<gene>
    <name evidence="2" type="ORF">SAMN05421720_10636</name>
</gene>
<protein>
    <submittedName>
        <fullName evidence="2">Uncharacterized protein</fullName>
    </submittedName>
</protein>
<evidence type="ECO:0000313" key="3">
    <source>
        <dbReference type="Proteomes" id="UP000199412"/>
    </source>
</evidence>
<dbReference type="RefSeq" id="WP_176793545.1">
    <property type="nucleotide sequence ID" value="NZ_FNAP01000006.1"/>
</dbReference>
<reference evidence="2 3" key="1">
    <citation type="submission" date="2016-10" db="EMBL/GenBank/DDBJ databases">
        <authorList>
            <person name="de Groot N.N."/>
        </authorList>
    </citation>
    <scope>NUCLEOTIDE SEQUENCE [LARGE SCALE GENOMIC DNA]</scope>
    <source>
        <strain evidence="2 3">ATCC 700224</strain>
    </source>
</reference>
<sequence>MILPGDHDDPPPAPALVIFTDGTRPWWLRLLRPGFRHVLIALARPGHWVVINPLSHRATVDLVPGVDGPALAAWFRAQGHTVVETVTRRPPRREAPWAPFTCVEVVKRLLGLHARWVLTPHALYQAVQPARRSSGGAAPPAMSPAPDPDHRCQTQNISTRICGARMRSTITSG</sequence>
<evidence type="ECO:0000313" key="2">
    <source>
        <dbReference type="EMBL" id="SDE37375.1"/>
    </source>
</evidence>
<name>A0A1G7CG28_9PROT</name>
<dbReference type="STRING" id="69960.SAMN05421720_10636"/>
<proteinExistence type="predicted"/>
<evidence type="ECO:0000256" key="1">
    <source>
        <dbReference type="SAM" id="MobiDB-lite"/>
    </source>
</evidence>
<keyword evidence="3" id="KW-1185">Reference proteome</keyword>